<feature type="compositionally biased region" description="Low complexity" evidence="1">
    <location>
        <begin position="817"/>
        <end position="828"/>
    </location>
</feature>
<feature type="region of interest" description="Disordered" evidence="1">
    <location>
        <begin position="673"/>
        <end position="702"/>
    </location>
</feature>
<organism evidence="2 3">
    <name type="scientific">Globodera rostochiensis</name>
    <name type="common">Golden nematode worm</name>
    <name type="synonym">Heterodera rostochiensis</name>
    <dbReference type="NCBI Taxonomy" id="31243"/>
    <lineage>
        <taxon>Eukaryota</taxon>
        <taxon>Metazoa</taxon>
        <taxon>Ecdysozoa</taxon>
        <taxon>Nematoda</taxon>
        <taxon>Chromadorea</taxon>
        <taxon>Rhabditida</taxon>
        <taxon>Tylenchina</taxon>
        <taxon>Tylenchomorpha</taxon>
        <taxon>Tylenchoidea</taxon>
        <taxon>Heteroderidae</taxon>
        <taxon>Heteroderinae</taxon>
        <taxon>Globodera</taxon>
    </lineage>
</organism>
<dbReference type="AlphaFoldDB" id="A0A914HYT7"/>
<evidence type="ECO:0000313" key="2">
    <source>
        <dbReference type="Proteomes" id="UP000887572"/>
    </source>
</evidence>
<protein>
    <submittedName>
        <fullName evidence="3">Uncharacterized protein</fullName>
    </submittedName>
</protein>
<evidence type="ECO:0000256" key="1">
    <source>
        <dbReference type="SAM" id="MobiDB-lite"/>
    </source>
</evidence>
<evidence type="ECO:0000313" key="3">
    <source>
        <dbReference type="WBParaSite" id="Gr19_v10_g5918.t1"/>
    </source>
</evidence>
<feature type="region of interest" description="Disordered" evidence="1">
    <location>
        <begin position="247"/>
        <end position="271"/>
    </location>
</feature>
<dbReference type="WBParaSite" id="Gr19_v10_g5918.t1">
    <property type="protein sequence ID" value="Gr19_v10_g5918.t1"/>
    <property type="gene ID" value="Gr19_v10_g5918"/>
</dbReference>
<feature type="compositionally biased region" description="Polar residues" evidence="1">
    <location>
        <begin position="776"/>
        <end position="815"/>
    </location>
</feature>
<feature type="region of interest" description="Disordered" evidence="1">
    <location>
        <begin position="776"/>
        <end position="839"/>
    </location>
</feature>
<sequence length="918" mass="101720">MAHECYGFGNVRAIKHTHRARCWGIWAAPQAVHKKCLPTPGSKDIAIVTRRDSDLEAFSHNPSDAHVPYWWVNNPTLGEFCFAMIGRADIEGSKSDVAMDAWPPQASYPCGHLRYALTDVPPQSNSPPDTVIGAGRRATGWHRLNTKKDTLAGALPFYRLTPTEVHTLTSIHAAEALHKQLSPLVHAPPRKETARSHGQKPPVSHNSPADPTFRANSFPERLFTLETCCGYRYDQAGDSYRFSSHFQGPCGAHETPQEPRHARPKPEKRTLARTPHDVCEFICVTARNSSCEPSFPWPGVGMLTHFPFGNRMDKLRKHSKDRLTHIQLLFTWNPSPLQSSRISLEYLLLPPRSALVEAPAGPTPKAFNATTTTLLHVMARLSTAVAYKPMTAEYSGFRLPWPPSCCLYQPTPFMGSNERALWHLNSTFGSSHIASSAYQKWPTWSSNIQRRDDRFARQNRFGLPPEFPLASSCSGIVHHLSGLSAYALSPPHRMRSGRDYVAPAHRGARDHTSAPQGDLHFHYALGTELTAGTCRTRPPPTASSNQHGPVAIAHTQHPEQTALPQPGCSEHLSALRLQMLHEPLNRMNTIPVWRVAIQTPKNTRMNADQIRQLCPFPSHRFHVLFNSLFKVLCNFPSRYLFAIGLVAVFNTRRWIGNHSLDRSCTFSGAPVKGNLNKQANPSSRSVRYTSRPQRRSDSALDSSQFTRRYYGNPLCKNTPKRDLSKKTRTCSAFFGYDPEPGVPMDVTPMAQCAFESSVFKVSAVHTNYRSWLRSSSIHEPSTGPNTSSHHGHGRSTQAQTCRKAQQPLNDAQTPAQPLGCPVGVLPPLAQRPDDSSNRRLTHRATNIGYTPTLMCPQGAVRTLLVNVPAHTQRACVRQQQTEACGVAHTDSMGVRETLLGSWVGGCTGELGGLSEQGG</sequence>
<reference evidence="3" key="1">
    <citation type="submission" date="2022-11" db="UniProtKB">
        <authorList>
            <consortium name="WormBaseParasite"/>
        </authorList>
    </citation>
    <scope>IDENTIFICATION</scope>
</reference>
<keyword evidence="2" id="KW-1185">Reference proteome</keyword>
<feature type="region of interest" description="Disordered" evidence="1">
    <location>
        <begin position="189"/>
        <end position="215"/>
    </location>
</feature>
<feature type="compositionally biased region" description="Polar residues" evidence="1">
    <location>
        <begin position="675"/>
        <end position="691"/>
    </location>
</feature>
<name>A0A914HYT7_GLORO</name>
<proteinExistence type="predicted"/>
<accession>A0A914HYT7</accession>
<dbReference type="Proteomes" id="UP000887572">
    <property type="component" value="Unplaced"/>
</dbReference>
<feature type="compositionally biased region" description="Basic and acidic residues" evidence="1">
    <location>
        <begin position="255"/>
        <end position="271"/>
    </location>
</feature>